<evidence type="ECO:0008006" key="3">
    <source>
        <dbReference type="Google" id="ProtNLM"/>
    </source>
</evidence>
<dbReference type="RefSeq" id="WP_241056775.1">
    <property type="nucleotide sequence ID" value="NZ_JAKZBV010000003.1"/>
</dbReference>
<protein>
    <recommendedName>
        <fullName evidence="3">Minor tail protein</fullName>
    </recommendedName>
</protein>
<dbReference type="EMBL" id="JAKZBV010000003">
    <property type="protein sequence ID" value="MCH6472591.1"/>
    <property type="molecule type" value="Genomic_DNA"/>
</dbReference>
<reference evidence="1 2" key="1">
    <citation type="submission" date="2022-03" db="EMBL/GenBank/DDBJ databases">
        <title>Sinomonas sp. isolated from a soil.</title>
        <authorList>
            <person name="Han J."/>
            <person name="Kim D.-U."/>
        </authorList>
    </citation>
    <scope>NUCLEOTIDE SEQUENCE [LARGE SCALE GENOMIC DNA]</scope>
    <source>
        <strain evidence="1 2">5-5</strain>
    </source>
</reference>
<evidence type="ECO:0000313" key="1">
    <source>
        <dbReference type="EMBL" id="MCH6472591.1"/>
    </source>
</evidence>
<gene>
    <name evidence="1" type="ORF">L0M17_21960</name>
</gene>
<sequence>MIEMNRHPVDLTNWDKEEDPFYFEIYGETEPLVSLAAAEVLPPPNEVDKGGRTYEYWWTLGHTGSAPEHHHLWPERPSDEPIWKHLEDTAARVYLYFPVEKGWRINEITSSVKYLSPVANQAAWTEKAAAEWSKLQPVVNGAATIASGLGVVPVVGPAAALAAPALAALAKLQIGSVPPDVKGFEWSAGKVTFASKEHGLMQGVMWTLPRQMFELLGGRLTGSVAVTFIPAQMQSRGGSEGANLQPAPVLGHAVVYADGRQRWSPGSNHFVELMLSPKEAS</sequence>
<name>A0ABS9U7C9_9MICC</name>
<comment type="caution">
    <text evidence="1">The sequence shown here is derived from an EMBL/GenBank/DDBJ whole genome shotgun (WGS) entry which is preliminary data.</text>
</comment>
<evidence type="ECO:0000313" key="2">
    <source>
        <dbReference type="Proteomes" id="UP001202922"/>
    </source>
</evidence>
<accession>A0ABS9U7C9</accession>
<dbReference type="Proteomes" id="UP001202922">
    <property type="component" value="Unassembled WGS sequence"/>
</dbReference>
<keyword evidence="2" id="KW-1185">Reference proteome</keyword>
<organism evidence="1 2">
    <name type="scientific">Sinomonas terrae</name>
    <dbReference type="NCBI Taxonomy" id="2908838"/>
    <lineage>
        <taxon>Bacteria</taxon>
        <taxon>Bacillati</taxon>
        <taxon>Actinomycetota</taxon>
        <taxon>Actinomycetes</taxon>
        <taxon>Micrococcales</taxon>
        <taxon>Micrococcaceae</taxon>
        <taxon>Sinomonas</taxon>
    </lineage>
</organism>
<proteinExistence type="predicted"/>